<feature type="region of interest" description="Disordered" evidence="1">
    <location>
        <begin position="42"/>
        <end position="113"/>
    </location>
</feature>
<sequence>MGSSTSKVTGPKMTTNSTKRHHGVGAGWRGAVWISMVLAFRDTRGNGGGPAGPALPQAALDRQVRPAERSSGASPQIAHASARVWSDHDHPRSPQVRGGHRHPGTASGLLSPVGPTSSVVVFLRSCQPSETSVLTQE</sequence>
<feature type="region of interest" description="Disordered" evidence="1">
    <location>
        <begin position="1"/>
        <end position="26"/>
    </location>
</feature>
<organism evidence="2 3">
    <name type="scientific">Nocardioides conyzicola</name>
    <dbReference type="NCBI Taxonomy" id="1651781"/>
    <lineage>
        <taxon>Bacteria</taxon>
        <taxon>Bacillati</taxon>
        <taxon>Actinomycetota</taxon>
        <taxon>Actinomycetes</taxon>
        <taxon>Propionibacteriales</taxon>
        <taxon>Nocardioidaceae</taxon>
        <taxon>Nocardioides</taxon>
    </lineage>
</organism>
<evidence type="ECO:0000313" key="2">
    <source>
        <dbReference type="EMBL" id="GAA4697253.1"/>
    </source>
</evidence>
<dbReference type="EMBL" id="BAABKM010000002">
    <property type="protein sequence ID" value="GAA4697253.1"/>
    <property type="molecule type" value="Genomic_DNA"/>
</dbReference>
<gene>
    <name evidence="2" type="ORF">GCM10023349_11300</name>
</gene>
<name>A0ABP8WXK5_9ACTN</name>
<reference evidence="3" key="1">
    <citation type="journal article" date="2019" name="Int. J. Syst. Evol. Microbiol.">
        <title>The Global Catalogue of Microorganisms (GCM) 10K type strain sequencing project: providing services to taxonomists for standard genome sequencing and annotation.</title>
        <authorList>
            <consortium name="The Broad Institute Genomics Platform"/>
            <consortium name="The Broad Institute Genome Sequencing Center for Infectious Disease"/>
            <person name="Wu L."/>
            <person name="Ma J."/>
        </authorList>
    </citation>
    <scope>NUCLEOTIDE SEQUENCE [LARGE SCALE GENOMIC DNA]</scope>
    <source>
        <strain evidence="3">JCM 18531</strain>
    </source>
</reference>
<accession>A0ABP8WXK5</accession>
<keyword evidence="3" id="KW-1185">Reference proteome</keyword>
<comment type="caution">
    <text evidence="2">The sequence shown here is derived from an EMBL/GenBank/DDBJ whole genome shotgun (WGS) entry which is preliminary data.</text>
</comment>
<dbReference type="Proteomes" id="UP001499974">
    <property type="component" value="Unassembled WGS sequence"/>
</dbReference>
<proteinExistence type="predicted"/>
<evidence type="ECO:0000256" key="1">
    <source>
        <dbReference type="SAM" id="MobiDB-lite"/>
    </source>
</evidence>
<evidence type="ECO:0000313" key="3">
    <source>
        <dbReference type="Proteomes" id="UP001499974"/>
    </source>
</evidence>
<protein>
    <submittedName>
        <fullName evidence="2">Uncharacterized protein</fullName>
    </submittedName>
</protein>
<feature type="compositionally biased region" description="Polar residues" evidence="1">
    <location>
        <begin position="1"/>
        <end position="17"/>
    </location>
</feature>